<comment type="caution">
    <text evidence="3">The sequence shown here is derived from an EMBL/GenBank/DDBJ whole genome shotgun (WGS) entry which is preliminary data.</text>
</comment>
<gene>
    <name evidence="3" type="ORF">LTR84_010675</name>
</gene>
<feature type="domain" description="Alpha/beta hydrolase fold-3" evidence="2">
    <location>
        <begin position="89"/>
        <end position="300"/>
    </location>
</feature>
<dbReference type="PANTHER" id="PTHR48081:SF8">
    <property type="entry name" value="ALPHA_BETA HYDROLASE FOLD-3 DOMAIN-CONTAINING PROTEIN-RELATED"/>
    <property type="match status" value="1"/>
</dbReference>
<dbReference type="GeneID" id="89978831"/>
<accession>A0AAV9MSU7</accession>
<evidence type="ECO:0000259" key="2">
    <source>
        <dbReference type="Pfam" id="PF07859"/>
    </source>
</evidence>
<dbReference type="GO" id="GO:0016787">
    <property type="term" value="F:hydrolase activity"/>
    <property type="evidence" value="ECO:0007669"/>
    <property type="project" value="UniProtKB-KW"/>
</dbReference>
<dbReference type="InterPro" id="IPR029058">
    <property type="entry name" value="AB_hydrolase_fold"/>
</dbReference>
<dbReference type="Proteomes" id="UP001358417">
    <property type="component" value="Unassembled WGS sequence"/>
</dbReference>
<dbReference type="RefSeq" id="XP_064700209.1">
    <property type="nucleotide sequence ID" value="XM_064854210.1"/>
</dbReference>
<keyword evidence="1" id="KW-0378">Hydrolase</keyword>
<evidence type="ECO:0000313" key="3">
    <source>
        <dbReference type="EMBL" id="KAK5044551.1"/>
    </source>
</evidence>
<name>A0AAV9MSU7_9EURO</name>
<dbReference type="AlphaFoldDB" id="A0AAV9MSU7"/>
<dbReference type="Gene3D" id="3.40.50.1820">
    <property type="entry name" value="alpha/beta hydrolase"/>
    <property type="match status" value="1"/>
</dbReference>
<protein>
    <recommendedName>
        <fullName evidence="2">Alpha/beta hydrolase fold-3 domain-containing protein</fullName>
    </recommendedName>
</protein>
<keyword evidence="4" id="KW-1185">Reference proteome</keyword>
<dbReference type="InterPro" id="IPR013094">
    <property type="entry name" value="AB_hydrolase_3"/>
</dbReference>
<organism evidence="3 4">
    <name type="scientific">Exophiala bonariae</name>
    <dbReference type="NCBI Taxonomy" id="1690606"/>
    <lineage>
        <taxon>Eukaryota</taxon>
        <taxon>Fungi</taxon>
        <taxon>Dikarya</taxon>
        <taxon>Ascomycota</taxon>
        <taxon>Pezizomycotina</taxon>
        <taxon>Eurotiomycetes</taxon>
        <taxon>Chaetothyriomycetidae</taxon>
        <taxon>Chaetothyriales</taxon>
        <taxon>Herpotrichiellaceae</taxon>
        <taxon>Exophiala</taxon>
    </lineage>
</organism>
<dbReference type="PANTHER" id="PTHR48081">
    <property type="entry name" value="AB HYDROLASE SUPERFAMILY PROTEIN C4A8.06C"/>
    <property type="match status" value="1"/>
</dbReference>
<dbReference type="EMBL" id="JAVRRD010000047">
    <property type="protein sequence ID" value="KAK5044551.1"/>
    <property type="molecule type" value="Genomic_DNA"/>
</dbReference>
<reference evidence="3 4" key="1">
    <citation type="submission" date="2023-08" db="EMBL/GenBank/DDBJ databases">
        <title>Black Yeasts Isolated from many extreme environments.</title>
        <authorList>
            <person name="Coleine C."/>
            <person name="Stajich J.E."/>
            <person name="Selbmann L."/>
        </authorList>
    </citation>
    <scope>NUCLEOTIDE SEQUENCE [LARGE SCALE GENOMIC DNA]</scope>
    <source>
        <strain evidence="3 4">CCFEE 5792</strain>
    </source>
</reference>
<sequence>MPLTIDPVYALATEPLIPILKSLPVAKVHDIETRRSSMNAIFGPISEEIQFPSGVIQERFTLKSYDSAEVSILHTYSSTQSRGNPTSAIIHAHGGGMIAGSPEIFAKFIARFASLHGLPVFSVDYRKAPESPHPAPTEDVYAGLLYVQSNSQRLNIDPARLILYGESAGGGIAAGVALMARDRHLIPAVAKQILIYPMLDDRNCRPIPSIEPFAFWNNESNITGWTALLGADKAGKPEADVSHYAAPARATDLVDLPRTYIDVGELDIFKAEDIEFARRLTEVDVSVEFHLYPGVPHAFETMAPGIWSSRLAVQNRVRALQDV</sequence>
<proteinExistence type="predicted"/>
<dbReference type="Pfam" id="PF07859">
    <property type="entry name" value="Abhydrolase_3"/>
    <property type="match status" value="1"/>
</dbReference>
<dbReference type="InterPro" id="IPR050300">
    <property type="entry name" value="GDXG_lipolytic_enzyme"/>
</dbReference>
<evidence type="ECO:0000256" key="1">
    <source>
        <dbReference type="ARBA" id="ARBA00022801"/>
    </source>
</evidence>
<dbReference type="SUPFAM" id="SSF53474">
    <property type="entry name" value="alpha/beta-Hydrolases"/>
    <property type="match status" value="1"/>
</dbReference>
<evidence type="ECO:0000313" key="4">
    <source>
        <dbReference type="Proteomes" id="UP001358417"/>
    </source>
</evidence>